<evidence type="ECO:0000313" key="11">
    <source>
        <dbReference type="EMBL" id="CAD1838803.1"/>
    </source>
</evidence>
<evidence type="ECO:0000256" key="3">
    <source>
        <dbReference type="ARBA" id="ARBA00022448"/>
    </source>
</evidence>
<evidence type="ECO:0000256" key="9">
    <source>
        <dbReference type="ARBA" id="ARBA00023136"/>
    </source>
</evidence>
<keyword evidence="5" id="KW-0762">Sugar transport</keyword>
<dbReference type="InterPro" id="IPR047664">
    <property type="entry name" value="SWEET"/>
</dbReference>
<feature type="transmembrane region" description="Helical" evidence="10">
    <location>
        <begin position="77"/>
        <end position="97"/>
    </location>
</feature>
<name>A0A6V7Q6T6_ANACO</name>
<dbReference type="Pfam" id="PF03083">
    <property type="entry name" value="MtN3_slv"/>
    <property type="match status" value="1"/>
</dbReference>
<evidence type="ECO:0000256" key="8">
    <source>
        <dbReference type="ARBA" id="ARBA00022989"/>
    </source>
</evidence>
<evidence type="ECO:0000256" key="6">
    <source>
        <dbReference type="ARBA" id="ARBA00022692"/>
    </source>
</evidence>
<dbReference type="GO" id="GO:0005886">
    <property type="term" value="C:plasma membrane"/>
    <property type="evidence" value="ECO:0007669"/>
    <property type="project" value="UniProtKB-SubCell"/>
</dbReference>
<keyword evidence="8 10" id="KW-1133">Transmembrane helix</keyword>
<dbReference type="PANTHER" id="PTHR10791">
    <property type="entry name" value="RAG1-ACTIVATING PROTEIN 1"/>
    <property type="match status" value="1"/>
</dbReference>
<evidence type="ECO:0000256" key="10">
    <source>
        <dbReference type="SAM" id="Phobius"/>
    </source>
</evidence>
<keyword evidence="9 10" id="KW-0472">Membrane</keyword>
<dbReference type="InterPro" id="IPR004316">
    <property type="entry name" value="SWEET_rpt"/>
</dbReference>
<evidence type="ECO:0000256" key="4">
    <source>
        <dbReference type="ARBA" id="ARBA00022475"/>
    </source>
</evidence>
<keyword evidence="4" id="KW-1003">Cell membrane</keyword>
<organism evidence="11">
    <name type="scientific">Ananas comosus var. bracteatus</name>
    <name type="common">red pineapple</name>
    <dbReference type="NCBI Taxonomy" id="296719"/>
    <lineage>
        <taxon>Eukaryota</taxon>
        <taxon>Viridiplantae</taxon>
        <taxon>Streptophyta</taxon>
        <taxon>Embryophyta</taxon>
        <taxon>Tracheophyta</taxon>
        <taxon>Spermatophyta</taxon>
        <taxon>Magnoliopsida</taxon>
        <taxon>Liliopsida</taxon>
        <taxon>Poales</taxon>
        <taxon>Bromeliaceae</taxon>
        <taxon>Bromelioideae</taxon>
        <taxon>Ananas</taxon>
    </lineage>
</organism>
<evidence type="ECO:0000256" key="1">
    <source>
        <dbReference type="ARBA" id="ARBA00004651"/>
    </source>
</evidence>
<dbReference type="GO" id="GO:0051119">
    <property type="term" value="F:sugar transmembrane transporter activity"/>
    <property type="evidence" value="ECO:0007669"/>
    <property type="project" value="InterPro"/>
</dbReference>
<accession>A0A6V7Q6T6</accession>
<proteinExistence type="inferred from homology"/>
<feature type="transmembrane region" description="Helical" evidence="10">
    <location>
        <begin position="6"/>
        <end position="23"/>
    </location>
</feature>
<keyword evidence="7" id="KW-0677">Repeat</keyword>
<sequence>MLGVLSLVISVLAAIALVSLLALHGQSRKVLCSFATTIFLICITKSVEFMPFSVSLFVFLCGTSYVVHLLGRDPFVAVPNGCGSLLGALQLILYAIYRNHKHKGDGPTKGDLIQLTEPKSNIEYIQSMDTMNNLIHHQVDNQV</sequence>
<comment type="subcellular location">
    <subcellularLocation>
        <location evidence="1">Cell membrane</location>
        <topology evidence="1">Multi-pass membrane protein</topology>
    </subcellularLocation>
</comment>
<gene>
    <name evidence="11" type="ORF">CB5_LOCUS22014</name>
</gene>
<dbReference type="PANTHER" id="PTHR10791:SF44">
    <property type="entry name" value="BIDIRECTIONAL SUGAR TRANSPORTER SWEET1"/>
    <property type="match status" value="1"/>
</dbReference>
<evidence type="ECO:0000256" key="2">
    <source>
        <dbReference type="ARBA" id="ARBA00007809"/>
    </source>
</evidence>
<dbReference type="EMBL" id="LR862133">
    <property type="protein sequence ID" value="CAD1838803.1"/>
    <property type="molecule type" value="Genomic_DNA"/>
</dbReference>
<reference evidence="11" key="1">
    <citation type="submission" date="2020-07" db="EMBL/GenBank/DDBJ databases">
        <authorList>
            <person name="Lin J."/>
        </authorList>
    </citation>
    <scope>NUCLEOTIDE SEQUENCE</scope>
</reference>
<comment type="similarity">
    <text evidence="2">Belongs to the SWEET sugar transporter family.</text>
</comment>
<evidence type="ECO:0000256" key="5">
    <source>
        <dbReference type="ARBA" id="ARBA00022597"/>
    </source>
</evidence>
<dbReference type="AlphaFoldDB" id="A0A6V7Q6T6"/>
<evidence type="ECO:0000256" key="7">
    <source>
        <dbReference type="ARBA" id="ARBA00022737"/>
    </source>
</evidence>
<keyword evidence="3" id="KW-0813">Transport</keyword>
<keyword evidence="6 10" id="KW-0812">Transmembrane</keyword>
<protein>
    <submittedName>
        <fullName evidence="11">Uncharacterized protein</fullName>
    </submittedName>
</protein>
<feature type="transmembrane region" description="Helical" evidence="10">
    <location>
        <begin position="30"/>
        <end position="47"/>
    </location>
</feature>
<dbReference type="Gene3D" id="1.20.1280.290">
    <property type="match status" value="1"/>
</dbReference>